<reference evidence="1" key="1">
    <citation type="journal article" date="2011" name="Plant Physiol.">
        <title>Comprehensive sequence analysis of 24,783 barley full-length cDNAs derived from 12 clone libraries.</title>
        <authorList>
            <person name="Matsumoto T."/>
            <person name="Tanaka T."/>
            <person name="Sakai H."/>
            <person name="Amano N."/>
            <person name="Kanamori H."/>
            <person name="Kurita K."/>
            <person name="Kikuta A."/>
            <person name="Kamiya K."/>
            <person name="Yamamoto M."/>
            <person name="Ikawa H."/>
            <person name="Fujii N."/>
            <person name="Hori K."/>
            <person name="Itoh T."/>
            <person name="Sato K."/>
        </authorList>
    </citation>
    <scope>NUCLEOTIDE SEQUENCE</scope>
    <source>
        <tissue evidence="1">Shoot and root</tissue>
    </source>
</reference>
<dbReference type="EMBL" id="AK371416">
    <property type="protein sequence ID" value="BAK02614.1"/>
    <property type="molecule type" value="mRNA"/>
</dbReference>
<organism evidence="1">
    <name type="scientific">Hordeum vulgare subsp. vulgare</name>
    <name type="common">Domesticated barley</name>
    <dbReference type="NCBI Taxonomy" id="112509"/>
    <lineage>
        <taxon>Eukaryota</taxon>
        <taxon>Viridiplantae</taxon>
        <taxon>Streptophyta</taxon>
        <taxon>Embryophyta</taxon>
        <taxon>Tracheophyta</taxon>
        <taxon>Spermatophyta</taxon>
        <taxon>Magnoliopsida</taxon>
        <taxon>Liliopsida</taxon>
        <taxon>Poales</taxon>
        <taxon>Poaceae</taxon>
        <taxon>BOP clade</taxon>
        <taxon>Pooideae</taxon>
        <taxon>Triticodae</taxon>
        <taxon>Triticeae</taxon>
        <taxon>Hordeinae</taxon>
        <taxon>Hordeum</taxon>
    </lineage>
</organism>
<name>F2E5J2_HORVV</name>
<proteinExistence type="evidence at transcript level"/>
<dbReference type="AlphaFoldDB" id="F2E5J2"/>
<accession>F2E5J2</accession>
<protein>
    <submittedName>
        <fullName evidence="1">Predicted protein</fullName>
    </submittedName>
</protein>
<sequence length="101" mass="12386">MIRNKQSERPNEDCICAALLLLIFYYEHHLRPNQKVKIHFSVNKFTIKYIYAMLKYMKDMPFVSKYIVQLFCLWIAEVKTNFFHLIGNQQKQRDFIFDRIF</sequence>
<evidence type="ECO:0000313" key="1">
    <source>
        <dbReference type="EMBL" id="BAK02614.1"/>
    </source>
</evidence>